<dbReference type="Proteomes" id="UP000271241">
    <property type="component" value="Unassembled WGS sequence"/>
</dbReference>
<reference evidence="2" key="1">
    <citation type="journal article" date="2018" name="Nat. Microbiol.">
        <title>Leveraging single-cell genomics to expand the fungal tree of life.</title>
        <authorList>
            <person name="Ahrendt S.R."/>
            <person name="Quandt C.A."/>
            <person name="Ciobanu D."/>
            <person name="Clum A."/>
            <person name="Salamov A."/>
            <person name="Andreopoulos B."/>
            <person name="Cheng J.F."/>
            <person name="Woyke T."/>
            <person name="Pelin A."/>
            <person name="Henrissat B."/>
            <person name="Reynolds N.K."/>
            <person name="Benny G.L."/>
            <person name="Smith M.E."/>
            <person name="James T.Y."/>
            <person name="Grigoriev I.V."/>
        </authorList>
    </citation>
    <scope>NUCLEOTIDE SEQUENCE [LARGE SCALE GENOMIC DNA]</scope>
    <source>
        <strain evidence="2">RSA 1356</strain>
    </source>
</reference>
<organism evidence="1 2">
    <name type="scientific">Thamnocephalis sphaerospora</name>
    <dbReference type="NCBI Taxonomy" id="78915"/>
    <lineage>
        <taxon>Eukaryota</taxon>
        <taxon>Fungi</taxon>
        <taxon>Fungi incertae sedis</taxon>
        <taxon>Zoopagomycota</taxon>
        <taxon>Zoopagomycotina</taxon>
        <taxon>Zoopagomycetes</taxon>
        <taxon>Zoopagales</taxon>
        <taxon>Sigmoideomycetaceae</taxon>
        <taxon>Thamnocephalis</taxon>
    </lineage>
</organism>
<evidence type="ECO:0000313" key="1">
    <source>
        <dbReference type="EMBL" id="RKP11140.1"/>
    </source>
</evidence>
<proteinExistence type="predicted"/>
<dbReference type="AlphaFoldDB" id="A0A4P9Y066"/>
<gene>
    <name evidence="1" type="ORF">THASP1DRAFT_21237</name>
</gene>
<name>A0A4P9Y066_9FUNG</name>
<keyword evidence="2" id="KW-1185">Reference proteome</keyword>
<accession>A0A4P9Y066</accession>
<evidence type="ECO:0000313" key="2">
    <source>
        <dbReference type="Proteomes" id="UP000271241"/>
    </source>
</evidence>
<sequence length="156" mass="16597">MKPVERARTSANVMPARCRSDKQRLWRPADDGRTVARRALAAYGMIATFCRHAAILRVYPEQSASVAIRGFFPGAISSASVVMGTHVCLLAGRAVVSFPLSTRENAKVGMPQMTAAARLPHLRIHAAAAAAAAAARRPCIAEVGFGNYNGDGDHRG</sequence>
<dbReference type="EMBL" id="KZ992425">
    <property type="protein sequence ID" value="RKP11140.1"/>
    <property type="molecule type" value="Genomic_DNA"/>
</dbReference>
<protein>
    <submittedName>
        <fullName evidence="1">Uncharacterized protein</fullName>
    </submittedName>
</protein>